<dbReference type="InterPro" id="IPR003658">
    <property type="entry name" value="Anti-sigma_ant"/>
</dbReference>
<keyword evidence="5" id="KW-1185">Reference proteome</keyword>
<comment type="caution">
    <text evidence="4">The sequence shown here is derived from an EMBL/GenBank/DDBJ whole genome shotgun (WGS) entry which is preliminary data.</text>
</comment>
<dbReference type="SUPFAM" id="SSF52091">
    <property type="entry name" value="SpoIIaa-like"/>
    <property type="match status" value="1"/>
</dbReference>
<dbReference type="PANTHER" id="PTHR33495:SF2">
    <property type="entry name" value="ANTI-SIGMA FACTOR ANTAGONIST TM_1081-RELATED"/>
    <property type="match status" value="1"/>
</dbReference>
<dbReference type="Proteomes" id="UP001348265">
    <property type="component" value="Unassembled WGS sequence"/>
</dbReference>
<dbReference type="InterPro" id="IPR002645">
    <property type="entry name" value="STAS_dom"/>
</dbReference>
<dbReference type="RefSeq" id="WP_125045030.1">
    <property type="nucleotide sequence ID" value="NZ_JAEAGG010000003.1"/>
</dbReference>
<protein>
    <recommendedName>
        <fullName evidence="2">Anti-sigma factor antagonist</fullName>
    </recommendedName>
</protein>
<comment type="similarity">
    <text evidence="1 2">Belongs to the anti-sigma-factor antagonist family.</text>
</comment>
<accession>A0ABU7WX34</accession>
<dbReference type="NCBIfam" id="TIGR00377">
    <property type="entry name" value="ant_ant_sig"/>
    <property type="match status" value="1"/>
</dbReference>
<dbReference type="PANTHER" id="PTHR33495">
    <property type="entry name" value="ANTI-SIGMA FACTOR ANTAGONIST TM_1081-RELATED-RELATED"/>
    <property type="match status" value="1"/>
</dbReference>
<evidence type="ECO:0000259" key="3">
    <source>
        <dbReference type="PROSITE" id="PS50801"/>
    </source>
</evidence>
<dbReference type="Gene3D" id="3.30.750.24">
    <property type="entry name" value="STAS domain"/>
    <property type="match status" value="1"/>
</dbReference>
<sequence length="128" mass="14289">MFDFRGGIAMDLHHRIGVNKINVVRPEGELDLMTAPRLRTLLRRGHSRATGPPRVIVDLGAVTFMDCSALRELCAAQNWAVEQGGWLRVVHAHRGIATLLRATRLTGRFPRYASVRDARCDQMANCSP</sequence>
<evidence type="ECO:0000256" key="1">
    <source>
        <dbReference type="ARBA" id="ARBA00009013"/>
    </source>
</evidence>
<name>A0ABU7WX34_9ACTN</name>
<proteinExistence type="inferred from homology"/>
<evidence type="ECO:0000256" key="2">
    <source>
        <dbReference type="RuleBase" id="RU003749"/>
    </source>
</evidence>
<dbReference type="EMBL" id="JAVFKM010000011">
    <property type="protein sequence ID" value="MEF3115967.1"/>
    <property type="molecule type" value="Genomic_DNA"/>
</dbReference>
<evidence type="ECO:0000313" key="4">
    <source>
        <dbReference type="EMBL" id="MEF3115967.1"/>
    </source>
</evidence>
<reference evidence="4 5" key="1">
    <citation type="submission" date="2023-08" db="EMBL/GenBank/DDBJ databases">
        <authorList>
            <person name="Sharma P."/>
            <person name="Verma V."/>
            <person name="Mohan M.K."/>
            <person name="Dubey A.K."/>
        </authorList>
    </citation>
    <scope>NUCLEOTIDE SEQUENCE [LARGE SCALE GENOMIC DNA]</scope>
    <source>
        <strain evidence="4 5">ADP4</strain>
    </source>
</reference>
<dbReference type="CDD" id="cd07043">
    <property type="entry name" value="STAS_anti-anti-sigma_factors"/>
    <property type="match status" value="1"/>
</dbReference>
<evidence type="ECO:0000313" key="5">
    <source>
        <dbReference type="Proteomes" id="UP001348265"/>
    </source>
</evidence>
<dbReference type="PROSITE" id="PS50801">
    <property type="entry name" value="STAS"/>
    <property type="match status" value="1"/>
</dbReference>
<dbReference type="Pfam" id="PF01740">
    <property type="entry name" value="STAS"/>
    <property type="match status" value="1"/>
</dbReference>
<dbReference type="GeneID" id="95621647"/>
<dbReference type="InterPro" id="IPR036513">
    <property type="entry name" value="STAS_dom_sf"/>
</dbReference>
<feature type="domain" description="STAS" evidence="3">
    <location>
        <begin position="23"/>
        <end position="122"/>
    </location>
</feature>
<organism evidence="4 5">
    <name type="scientific">Streptomyces chrestomyceticus</name>
    <dbReference type="NCBI Taxonomy" id="68185"/>
    <lineage>
        <taxon>Bacteria</taxon>
        <taxon>Bacillati</taxon>
        <taxon>Actinomycetota</taxon>
        <taxon>Actinomycetes</taxon>
        <taxon>Kitasatosporales</taxon>
        <taxon>Streptomycetaceae</taxon>
        <taxon>Streptomyces</taxon>
    </lineage>
</organism>
<gene>
    <name evidence="4" type="ORF">RB636_22570</name>
</gene>